<dbReference type="Proteomes" id="UP000716291">
    <property type="component" value="Unassembled WGS sequence"/>
</dbReference>
<proteinExistence type="predicted"/>
<evidence type="ECO:0000256" key="1">
    <source>
        <dbReference type="SAM" id="MobiDB-lite"/>
    </source>
</evidence>
<evidence type="ECO:0000313" key="2">
    <source>
        <dbReference type="EMBL" id="KAG1271723.1"/>
    </source>
</evidence>
<dbReference type="AlphaFoldDB" id="A0A9P6WQZ4"/>
<name>A0A9P6WQZ4_RHIOR</name>
<keyword evidence="3" id="KW-1185">Reference proteome</keyword>
<sequence length="70" mass="7449">MARANATIFPWPPDSADPERSSIGASCGTTFRTVAMRAAISALDWPCTSHGRFRFSSTVMVGKITRSSGA</sequence>
<reference evidence="2" key="1">
    <citation type="journal article" date="2020" name="Microb. Genom.">
        <title>Genetic diversity of clinical and environmental Mucorales isolates obtained from an investigation of mucormycosis cases among solid organ transplant recipients.</title>
        <authorList>
            <person name="Nguyen M.H."/>
            <person name="Kaul D."/>
            <person name="Muto C."/>
            <person name="Cheng S.J."/>
            <person name="Richter R.A."/>
            <person name="Bruno V.M."/>
            <person name="Liu G."/>
            <person name="Beyhan S."/>
            <person name="Sundermann A.J."/>
            <person name="Mounaud S."/>
            <person name="Pasculle A.W."/>
            <person name="Nierman W.C."/>
            <person name="Driscoll E."/>
            <person name="Cumbie R."/>
            <person name="Clancy C.J."/>
            <person name="Dupont C.L."/>
        </authorList>
    </citation>
    <scope>NUCLEOTIDE SEQUENCE</scope>
    <source>
        <strain evidence="2">GL11</strain>
    </source>
</reference>
<accession>A0A9P6WQZ4</accession>
<evidence type="ECO:0000313" key="3">
    <source>
        <dbReference type="Proteomes" id="UP000716291"/>
    </source>
</evidence>
<protein>
    <submittedName>
        <fullName evidence="2">Uncharacterized protein</fullName>
    </submittedName>
</protein>
<organism evidence="2 3">
    <name type="scientific">Rhizopus oryzae</name>
    <name type="common">Mucormycosis agent</name>
    <name type="synonym">Rhizopus arrhizus var. delemar</name>
    <dbReference type="NCBI Taxonomy" id="64495"/>
    <lineage>
        <taxon>Eukaryota</taxon>
        <taxon>Fungi</taxon>
        <taxon>Fungi incertae sedis</taxon>
        <taxon>Mucoromycota</taxon>
        <taxon>Mucoromycotina</taxon>
        <taxon>Mucoromycetes</taxon>
        <taxon>Mucorales</taxon>
        <taxon>Mucorineae</taxon>
        <taxon>Rhizopodaceae</taxon>
        <taxon>Rhizopus</taxon>
    </lineage>
</organism>
<dbReference type="EMBL" id="JAANQT010017201">
    <property type="protein sequence ID" value="KAG1271723.1"/>
    <property type="molecule type" value="Genomic_DNA"/>
</dbReference>
<feature type="region of interest" description="Disordered" evidence="1">
    <location>
        <begin position="1"/>
        <end position="22"/>
    </location>
</feature>
<gene>
    <name evidence="2" type="ORF">G6F64_015580</name>
</gene>
<comment type="caution">
    <text evidence="2">The sequence shown here is derived from an EMBL/GenBank/DDBJ whole genome shotgun (WGS) entry which is preliminary data.</text>
</comment>